<feature type="coiled-coil region" evidence="1">
    <location>
        <begin position="1745"/>
        <end position="1772"/>
    </location>
</feature>
<evidence type="ECO:0000313" key="4">
    <source>
        <dbReference type="Proteomes" id="UP000039865"/>
    </source>
</evidence>
<dbReference type="Proteomes" id="UP000039865">
    <property type="component" value="Unassembled WGS sequence"/>
</dbReference>
<reference evidence="3 4" key="1">
    <citation type="submission" date="2014-06" db="EMBL/GenBank/DDBJ databases">
        <authorList>
            <person name="Swart Estienne"/>
        </authorList>
    </citation>
    <scope>NUCLEOTIDE SEQUENCE [LARGE SCALE GENOMIC DNA]</scope>
    <source>
        <strain evidence="3 4">130c</strain>
    </source>
</reference>
<feature type="region of interest" description="Disordered" evidence="2">
    <location>
        <begin position="1340"/>
        <end position="1379"/>
    </location>
</feature>
<gene>
    <name evidence="3" type="primary">Contig2045.g2213</name>
    <name evidence="3" type="ORF">STYLEM_5716</name>
</gene>
<evidence type="ECO:0000313" key="3">
    <source>
        <dbReference type="EMBL" id="CDW76754.1"/>
    </source>
</evidence>
<organism evidence="3 4">
    <name type="scientific">Stylonychia lemnae</name>
    <name type="common">Ciliate</name>
    <dbReference type="NCBI Taxonomy" id="5949"/>
    <lineage>
        <taxon>Eukaryota</taxon>
        <taxon>Sar</taxon>
        <taxon>Alveolata</taxon>
        <taxon>Ciliophora</taxon>
        <taxon>Intramacronucleata</taxon>
        <taxon>Spirotrichea</taxon>
        <taxon>Stichotrichia</taxon>
        <taxon>Sporadotrichida</taxon>
        <taxon>Oxytrichidae</taxon>
        <taxon>Stylonychinae</taxon>
        <taxon>Stylonychia</taxon>
    </lineage>
</organism>
<feature type="compositionally biased region" description="Polar residues" evidence="2">
    <location>
        <begin position="1398"/>
        <end position="1423"/>
    </location>
</feature>
<sequence>MGQYLCCLDQNIDPAQPSKQDVRLIRVSKNYPKVTQITIEQIALDLLGESSNYNNLYQPNQQLSFQQEKLILKINFGDDEETSFKSEVFQPDSIGNATSLFSAFDEIRPISKIMIDYFTLAICPQHCEIELKSIKNEKIFGRVQFDIEFQQLEEIQIVMKDLRCRFDGKNEKPLYAVFKALTNQESVVSKETETLFGEYNKEKNKTIYHWGIAMNLYEDPTVNINASMNTIKQSTLHICLYQNKEFQRIDQLKRKRSRQSKDLDDSFDELEQNEPRTQRNSKRSSQFSTFSTYKEQPTNKSPLKLKGRRFSKLNNGEFTADLKKHKTITRIIKKPSLDGITEYNSNLKQDSADFQSDDDELFTDLNGECYICFSKLLKTELRLFDRRDSFVIKNSMSMTKRQSTMDLSAANDSISGLKLGVSQRGFGTQDTNMSLARQQSSKQIKKFSEKISVGGKYNGKIKGSYKISNIPVLQQMSIGILTENGIFMTSAPILTDNETSLFFFKKSKSNQKIKDLQNLIKKLKELDQLKGRKQTKSRAQQTLIELGFHCLMFASNVKYELRHYYYTMLTLIFEREELKLSSVGFLADEESEGLFGLNQKALQSQGVNKEQIKEERLKIAKYYQKLLFNTLDDAITKFCRKGVELYLRNYIEKFISTALFRIPNFRKVFIETILKKSNNSIEEWKNISWNIDNNQDEDQDASLQQFFDWENHFYLQIPDCKEKKDAQQILLRMMHNEKWQSKIQKRTQAFFEIICKVVDLMHHTVSAHNQSKQNMFWQDIPGYNQILKAFLQELKNLQILDYPDSLIEASNTFLTNTQLLSIFITIIFKKTNFFFQAIQISLDKIDHNLSTSKVLWSLFFFHWSYNIREVFYMLLLYEIDFNLLQVQAKKKSMSSSRLGEMSNFDKRQFRKQQTINLEKYLEDLNMEKSQSKDSNNTRGGQSNDDDEFFTLLETVQSQRASTNKRSFIKKESERKQILTKLMNVQKLIDQKFDDIEYLSQYVKMKGNYQLPSKKANEIDEEEEYVPTSDSDSDKEKDEEQLKQIKIENINHKLDEINLNKIMNRIPEELHIYVQDKVFNQYDQMFHEFEEWQSRITSVRIGLQYLSEQFILFYFKIKTQMQSDRYQSPDTSNIVEQVDVSAHRLNYSPSGDKLNISGNLSNRSGRSGSAVRSRLFMDGQEKADEEQWAKEEFERELHELQNKEGVTQEEIDQFRKSAILKRSLDVVKTKANELAAIRNSPSRYNTVKSKVARNIKVQDKAVKKQKKAMIAAQMGVEESNASTIQQDINSSSLKFDSTLNVRQLGMSINQKGSTWEKTHNKKVQEKDDLIRQKEQEIEQLQNDIKSRKVRENLSPERWSSPSRIHVENKEQNQQKPQQQAEVQINVQINTYTQVSQQITNTNNQVSPEPKAQSIQVKSKKNAVSSGYMGGNQKPAQQVVEQQQTVQVQVQVQAQIQEQKQVPQPESKPTLPPVDEEDTFQQMAQAQYQRNEPQKDHKFLNRDLENKTIAIQEEFDNLLEEMMNNRQNRDTEGFYKIMDQYYSNDPVEKHDSPTKRLISHKNSVQDHKKAMKDNIQRGDYSMTYCTEPGKSYIIEPKGGQINYDIVHRNPTKFYDQVFNQEIVKHKIKEDETQVRKSKTQIQISSKTTTRPYLRIMHKIKVRLVEMLQQKIGLEFGKDILEAMDSTVVHNKIKKFMQQDKIQIVNQNNDQLYGNVINQAANVDSDDEASQQALNEQLEYEDGGSPDFKKNNAKLQLKDNDLEDLENEVRHEIQRQQSKAQ</sequence>
<feature type="region of interest" description="Disordered" evidence="2">
    <location>
        <begin position="1398"/>
        <end position="1434"/>
    </location>
</feature>
<dbReference type="PANTHER" id="PTHR35397">
    <property type="entry name" value="C2 DOMAIN-CONTAINING PROTEIN-RELATED"/>
    <property type="match status" value="1"/>
</dbReference>
<feature type="compositionally biased region" description="Acidic residues" evidence="2">
    <location>
        <begin position="1018"/>
        <end position="1030"/>
    </location>
</feature>
<feature type="region of interest" description="Disordered" evidence="2">
    <location>
        <begin position="252"/>
        <end position="303"/>
    </location>
</feature>
<feature type="coiled-coil region" evidence="1">
    <location>
        <begin position="506"/>
        <end position="536"/>
    </location>
</feature>
<evidence type="ECO:0000256" key="2">
    <source>
        <dbReference type="SAM" id="MobiDB-lite"/>
    </source>
</evidence>
<accession>A0A078A4D0</accession>
<protein>
    <submittedName>
        <fullName evidence="3">Uncharacterized protein</fullName>
    </submittedName>
</protein>
<dbReference type="InParanoid" id="A0A078A4D0"/>
<feature type="region of interest" description="Disordered" evidence="2">
    <location>
        <begin position="1013"/>
        <end position="1037"/>
    </location>
</feature>
<dbReference type="PANTHER" id="PTHR35397:SF1">
    <property type="entry name" value="ARMADILLO-LIKE HELICAL DOMAIN-CONTAINING PROTEIN"/>
    <property type="match status" value="1"/>
</dbReference>
<proteinExistence type="predicted"/>
<dbReference type="OrthoDB" id="296767at2759"/>
<keyword evidence="1" id="KW-0175">Coiled coil</keyword>
<feature type="compositionally biased region" description="Basic and acidic residues" evidence="2">
    <location>
        <begin position="1343"/>
        <end position="1353"/>
    </location>
</feature>
<name>A0A078A4D0_STYLE</name>
<feature type="compositionally biased region" description="Polar residues" evidence="2">
    <location>
        <begin position="283"/>
        <end position="301"/>
    </location>
</feature>
<keyword evidence="4" id="KW-1185">Reference proteome</keyword>
<dbReference type="EMBL" id="CCKQ01005513">
    <property type="protein sequence ID" value="CDW76754.1"/>
    <property type="molecule type" value="Genomic_DNA"/>
</dbReference>
<feature type="coiled-coil region" evidence="1">
    <location>
        <begin position="1182"/>
        <end position="1209"/>
    </location>
</feature>
<evidence type="ECO:0000256" key="1">
    <source>
        <dbReference type="SAM" id="Coils"/>
    </source>
</evidence>